<keyword evidence="2" id="KW-1185">Reference proteome</keyword>
<name>A0ABT2VF04_9PSED</name>
<accession>A0ABT2VF04</accession>
<evidence type="ECO:0000313" key="2">
    <source>
        <dbReference type="Proteomes" id="UP001139994"/>
    </source>
</evidence>
<dbReference type="RefSeq" id="WP_232857317.1">
    <property type="nucleotide sequence ID" value="NZ_JAOSLA010000038.1"/>
</dbReference>
<organism evidence="1 2">
    <name type="scientific">Pseudomonas peradeniyensis</name>
    <dbReference type="NCBI Taxonomy" id="2745488"/>
    <lineage>
        <taxon>Bacteria</taxon>
        <taxon>Pseudomonadati</taxon>
        <taxon>Pseudomonadota</taxon>
        <taxon>Gammaproteobacteria</taxon>
        <taxon>Pseudomonadales</taxon>
        <taxon>Pseudomonadaceae</taxon>
        <taxon>Pseudomonas</taxon>
    </lineage>
</organism>
<comment type="caution">
    <text evidence="1">The sequence shown here is derived from an EMBL/GenBank/DDBJ whole genome shotgun (WGS) entry which is preliminary data.</text>
</comment>
<reference evidence="1" key="1">
    <citation type="journal article" date="2022" name="Microbiol. Spectr.">
        <title>An Nuclear Magnetic Resonance Fingerprint Matching Approach for the Identification and Structural Re-Evaluation of Pseudomonas Lipopeptides.</title>
        <authorList>
            <person name="De Roo V."/>
            <person name="Verleysen Y."/>
            <person name="Kovacs B."/>
            <person name="De Vleeschouwer M."/>
            <person name="Muangkaew P."/>
            <person name="Girard L."/>
            <person name="Hofte M."/>
            <person name="De Mot R."/>
            <person name="Madder A."/>
            <person name="Geudens N."/>
            <person name="Martins J.C."/>
        </authorList>
    </citation>
    <scope>NUCLEOTIDE SEQUENCE</scope>
    <source>
        <strain evidence="1">COR51</strain>
    </source>
</reference>
<dbReference type="EMBL" id="JAOSLA010000038">
    <property type="protein sequence ID" value="MCU7240311.1"/>
    <property type="molecule type" value="Genomic_DNA"/>
</dbReference>
<evidence type="ECO:0000313" key="1">
    <source>
        <dbReference type="EMBL" id="MCU7240311.1"/>
    </source>
</evidence>
<reference evidence="1" key="3">
    <citation type="journal article" date="2023" name="mSystems">
        <title>Charting the Lipopeptidome of Nonpathogenic Pseudomonas.</title>
        <authorList>
            <person name="Cesa-Luna C."/>
            <person name="Geudens N."/>
            <person name="Girard L."/>
            <person name="De Roo V."/>
            <person name="Maklad H.R."/>
            <person name="Martins J.C."/>
            <person name="Hofte M."/>
            <person name="De Mot R."/>
        </authorList>
    </citation>
    <scope>NUCLEOTIDE SEQUENCE</scope>
    <source>
        <strain evidence="1">COR51</strain>
    </source>
</reference>
<dbReference type="Proteomes" id="UP001139994">
    <property type="component" value="Unassembled WGS sequence"/>
</dbReference>
<protein>
    <submittedName>
        <fullName evidence="1">Uncharacterized protein</fullName>
    </submittedName>
</protein>
<proteinExistence type="predicted"/>
<sequence length="149" mass="16816">MMDVSATHEGRQILDIVECLGKTEWRKGSTSTYVVKTHAGLSLRSQIEYPPSVCFRFVKEDVAVVAELIRCVDVYQGHLKWAMIGEGREDGRHSWVIAPQRLFDVEEQANRDDETAKQFLAKNDPGFGKQAYEDMAGLTAHMKSYFGMG</sequence>
<gene>
    <name evidence="1" type="ORF">OC929_19855</name>
</gene>
<reference evidence="1" key="2">
    <citation type="submission" date="2022-09" db="EMBL/GenBank/DDBJ databases">
        <authorList>
            <person name="Cesa-Luna C."/>
            <person name="Girard L."/>
            <person name="Lood C."/>
            <person name="Hofte M."/>
            <person name="De Mot R."/>
        </authorList>
    </citation>
    <scope>NUCLEOTIDE SEQUENCE</scope>
    <source>
        <strain evidence="1">COR51</strain>
    </source>
</reference>